<gene>
    <name evidence="1" type="ORF">HLPCO_002155</name>
</gene>
<comment type="caution">
    <text evidence="1">The sequence shown here is derived from an EMBL/GenBank/DDBJ whole genome shotgun (WGS) entry which is preliminary data.</text>
</comment>
<proteinExistence type="predicted"/>
<dbReference type="Proteomes" id="UP000005707">
    <property type="component" value="Unassembled WGS sequence"/>
</dbReference>
<sequence length="113" mass="12450">MKEVGSVLASITKKYGLEIETSSEEVDLSEYGVRHGKCIDDELVAKQLLGDEHFTLKKDKGQRKGCGFAQRIDIGASNTCTHFCSYCYANVSELKRTQVSRSKLSIISGGVTR</sequence>
<dbReference type="EMBL" id="AFNU02000007">
    <property type="protein sequence ID" value="ERJ11915.1"/>
    <property type="molecule type" value="Genomic_DNA"/>
</dbReference>
<dbReference type="eggNOG" id="COG1533">
    <property type="taxonomic scope" value="Bacteria"/>
</dbReference>
<dbReference type="Pfam" id="PF08902">
    <property type="entry name" value="DUF1848"/>
    <property type="match status" value="1"/>
</dbReference>
<dbReference type="InterPro" id="IPR014998">
    <property type="entry name" value="DUF1848"/>
</dbReference>
<dbReference type="AlphaFoldDB" id="U2FGA6"/>
<evidence type="ECO:0000313" key="2">
    <source>
        <dbReference type="Proteomes" id="UP000005707"/>
    </source>
</evidence>
<dbReference type="STRING" id="1033810.HLPCO_002155"/>
<dbReference type="InParanoid" id="U2FGA6"/>
<keyword evidence="2" id="KW-1185">Reference proteome</keyword>
<name>U2FGA6_9MOLU</name>
<protein>
    <submittedName>
        <fullName evidence="1">Uncharacterized protein</fullName>
    </submittedName>
</protein>
<reference evidence="1 2" key="1">
    <citation type="journal article" date="2011" name="J. Bacteriol.">
        <title>Genome sequence of Haloplasma contractile, an unusual contractile bacterium from a deep-sea anoxic brine lake.</title>
        <authorList>
            <person name="Antunes A."/>
            <person name="Alam I."/>
            <person name="El Dorry H."/>
            <person name="Siam R."/>
            <person name="Robertson A."/>
            <person name="Bajic V.B."/>
            <person name="Stingl U."/>
        </authorList>
    </citation>
    <scope>NUCLEOTIDE SEQUENCE [LARGE SCALE GENOMIC DNA]</scope>
    <source>
        <strain evidence="1 2">SSD-17B</strain>
    </source>
</reference>
<organism evidence="1 2">
    <name type="scientific">Haloplasma contractile SSD-17B</name>
    <dbReference type="NCBI Taxonomy" id="1033810"/>
    <lineage>
        <taxon>Bacteria</taxon>
        <taxon>Bacillati</taxon>
        <taxon>Mycoplasmatota</taxon>
        <taxon>Mollicutes</taxon>
        <taxon>Haloplasmatales</taxon>
        <taxon>Haloplasmataceae</taxon>
        <taxon>Haloplasma</taxon>
    </lineage>
</organism>
<accession>U2FGA6</accession>
<evidence type="ECO:0000313" key="1">
    <source>
        <dbReference type="EMBL" id="ERJ11915.1"/>
    </source>
</evidence>
<reference evidence="1 2" key="2">
    <citation type="journal article" date="2013" name="PLoS ONE">
        <title>INDIGO - INtegrated Data Warehouse of MIcrobial GenOmes with Examples from the Red Sea Extremophiles.</title>
        <authorList>
            <person name="Alam I."/>
            <person name="Antunes A."/>
            <person name="Kamau A.A."/>
            <person name="Ba Alawi W."/>
            <person name="Kalkatawi M."/>
            <person name="Stingl U."/>
            <person name="Bajic V.B."/>
        </authorList>
    </citation>
    <scope>NUCLEOTIDE SEQUENCE [LARGE SCALE GENOMIC DNA]</scope>
    <source>
        <strain evidence="1 2">SSD-17B</strain>
    </source>
</reference>